<protein>
    <recommendedName>
        <fullName evidence="5">Capsule biosynthesis protein</fullName>
    </recommendedName>
</protein>
<evidence type="ECO:0000256" key="2">
    <source>
        <dbReference type="SAM" id="Phobius"/>
    </source>
</evidence>
<feature type="region of interest" description="Disordered" evidence="1">
    <location>
        <begin position="69"/>
        <end position="90"/>
    </location>
</feature>
<dbReference type="AlphaFoldDB" id="A0A285R0M8"/>
<gene>
    <name evidence="3" type="ORF">SAMN06297144_2376</name>
</gene>
<dbReference type="Pfam" id="PF19883">
    <property type="entry name" value="DUF6356"/>
    <property type="match status" value="1"/>
</dbReference>
<evidence type="ECO:0008006" key="5">
    <source>
        <dbReference type="Google" id="ProtNLM"/>
    </source>
</evidence>
<accession>A0A285R0M8</accession>
<reference evidence="3 4" key="1">
    <citation type="submission" date="2017-07" db="EMBL/GenBank/DDBJ databases">
        <authorList>
            <person name="Sun Z.S."/>
            <person name="Albrecht U."/>
            <person name="Echele G."/>
            <person name="Lee C.C."/>
        </authorList>
    </citation>
    <scope>NUCLEOTIDE SEQUENCE [LARGE SCALE GENOMIC DNA]</scope>
    <source>
        <strain evidence="3 4">CGMCC 1.12672</strain>
    </source>
</reference>
<name>A0A285R0M8_9SPHN</name>
<feature type="transmembrane region" description="Helical" evidence="2">
    <location>
        <begin position="31"/>
        <end position="52"/>
    </location>
</feature>
<keyword evidence="2" id="KW-1133">Transmembrane helix</keyword>
<evidence type="ECO:0000313" key="4">
    <source>
        <dbReference type="Proteomes" id="UP000219494"/>
    </source>
</evidence>
<keyword evidence="2" id="KW-0472">Membrane</keyword>
<keyword evidence="2" id="KW-0812">Transmembrane</keyword>
<keyword evidence="4" id="KW-1185">Reference proteome</keyword>
<evidence type="ECO:0000256" key="1">
    <source>
        <dbReference type="SAM" id="MobiDB-lite"/>
    </source>
</evidence>
<dbReference type="InterPro" id="IPR045936">
    <property type="entry name" value="DUF6356"/>
</dbReference>
<dbReference type="EMBL" id="OBMI01000002">
    <property type="protein sequence ID" value="SOB87249.1"/>
    <property type="molecule type" value="Genomic_DNA"/>
</dbReference>
<evidence type="ECO:0000313" key="3">
    <source>
        <dbReference type="EMBL" id="SOB87249.1"/>
    </source>
</evidence>
<proteinExistence type="predicted"/>
<organism evidence="3 4">
    <name type="scientific">Sphingomonas guangdongensis</name>
    <dbReference type="NCBI Taxonomy" id="1141890"/>
    <lineage>
        <taxon>Bacteria</taxon>
        <taxon>Pseudomonadati</taxon>
        <taxon>Pseudomonadota</taxon>
        <taxon>Alphaproteobacteria</taxon>
        <taxon>Sphingomonadales</taxon>
        <taxon>Sphingomonadaceae</taxon>
        <taxon>Sphingomonas</taxon>
    </lineage>
</organism>
<dbReference type="Proteomes" id="UP000219494">
    <property type="component" value="Unassembled WGS sequence"/>
</dbReference>
<sequence length="90" mass="10040">MPGTLIDRWFRDHPRSVGESYAEHLGVATSFGARLIAGGVACMIHGLLPNLFTRTGSNTVKRLYSQMVARQPGSPPPAYQQPEWRPEYEI</sequence>